<proteinExistence type="predicted"/>
<sequence length="211" mass="21956">MRPTLTISAKASTLRAKVCCSCSSAGSSSCWIARVAAMCIAVGKLSLDDWLALTWSLGCTGVLLPTSPPSSWMARLAMTSFRFMLVCVPEPVCQTESGNSSGQRPSMTSAAACSMACASSGRSTPSSPLARAAHSFRMAKASISAGGIFSVPMRKFWRERSVCAPHRWSAGTGTSPRLSFSMRVAALDGSGMGWLLGKAADGWAGGHGAVH</sequence>
<protein>
    <submittedName>
        <fullName evidence="1">Binding-protein-dependent transport systems inner membrane component</fullName>
    </submittedName>
</protein>
<dbReference type="Proteomes" id="UP000257016">
    <property type="component" value="Unassembled WGS sequence"/>
</dbReference>
<reference evidence="1 2" key="1">
    <citation type="submission" date="2018-01" db="EMBL/GenBank/DDBJ databases">
        <authorList>
            <person name="Clerissi C."/>
        </authorList>
    </citation>
    <scope>NUCLEOTIDE SEQUENCE [LARGE SCALE GENOMIC DNA]</scope>
    <source>
        <strain evidence="1">Cupriavidus taiwanensis LMG 19430</strain>
    </source>
</reference>
<dbReference type="PROSITE" id="PS51257">
    <property type="entry name" value="PROKAR_LIPOPROTEIN"/>
    <property type="match status" value="1"/>
</dbReference>
<evidence type="ECO:0000313" key="1">
    <source>
        <dbReference type="EMBL" id="SOY66075.1"/>
    </source>
</evidence>
<organism evidence="1 2">
    <name type="scientific">Cupriavidus taiwanensis</name>
    <dbReference type="NCBI Taxonomy" id="164546"/>
    <lineage>
        <taxon>Bacteria</taxon>
        <taxon>Pseudomonadati</taxon>
        <taxon>Pseudomonadota</taxon>
        <taxon>Betaproteobacteria</taxon>
        <taxon>Burkholderiales</taxon>
        <taxon>Burkholderiaceae</taxon>
        <taxon>Cupriavidus</taxon>
    </lineage>
</organism>
<dbReference type="EMBL" id="OFSN01000015">
    <property type="protein sequence ID" value="SOY66075.1"/>
    <property type="molecule type" value="Genomic_DNA"/>
</dbReference>
<dbReference type="AlphaFoldDB" id="A0A975XDC3"/>
<name>A0A975XDC3_9BURK</name>
<gene>
    <name evidence="1" type="ORF">CBM2586_B10670</name>
</gene>
<evidence type="ECO:0000313" key="2">
    <source>
        <dbReference type="Proteomes" id="UP000257016"/>
    </source>
</evidence>
<accession>A0A975XDC3</accession>
<comment type="caution">
    <text evidence="1">The sequence shown here is derived from an EMBL/GenBank/DDBJ whole genome shotgun (WGS) entry which is preliminary data.</text>
</comment>